<evidence type="ECO:0000256" key="2">
    <source>
        <dbReference type="ARBA" id="ARBA00022729"/>
    </source>
</evidence>
<dbReference type="GO" id="GO:0016042">
    <property type="term" value="P:lipid catabolic process"/>
    <property type="evidence" value="ECO:0007669"/>
    <property type="project" value="UniProtKB-KW"/>
</dbReference>
<dbReference type="OrthoDB" id="9974421at2759"/>
<evidence type="ECO:0000256" key="6">
    <source>
        <dbReference type="ARBA" id="ARBA00023180"/>
    </source>
</evidence>
<dbReference type="Proteomes" id="UP000887568">
    <property type="component" value="Unplaced"/>
</dbReference>
<comment type="similarity">
    <text evidence="1">Belongs to the AB hydrolase superfamily. Lipase family.</text>
</comment>
<dbReference type="SUPFAM" id="SSF53474">
    <property type="entry name" value="alpha/beta-Hydrolases"/>
    <property type="match status" value="1"/>
</dbReference>
<dbReference type="Pfam" id="PF04083">
    <property type="entry name" value="Abhydro_lipase"/>
    <property type="match status" value="1"/>
</dbReference>
<proteinExistence type="inferred from homology"/>
<feature type="signal peptide" evidence="8">
    <location>
        <begin position="1"/>
        <end position="22"/>
    </location>
</feature>
<dbReference type="GeneID" id="119735233"/>
<evidence type="ECO:0000256" key="7">
    <source>
        <dbReference type="SAM" id="MobiDB-lite"/>
    </source>
</evidence>
<feature type="chain" id="PRO_5037158271" description="Partial AB-hydrolase lipase domain-containing protein" evidence="8">
    <location>
        <begin position="23"/>
        <end position="487"/>
    </location>
</feature>
<dbReference type="AlphaFoldDB" id="A0A914AMA2"/>
<feature type="domain" description="Partial AB-hydrolase lipase" evidence="9">
    <location>
        <begin position="45"/>
        <end position="122"/>
    </location>
</feature>
<dbReference type="Gene3D" id="3.40.50.1820">
    <property type="entry name" value="alpha/beta hydrolase"/>
    <property type="match status" value="1"/>
</dbReference>
<keyword evidence="2 8" id="KW-0732">Signal</keyword>
<dbReference type="FunFam" id="3.40.50.1820:FF:000057">
    <property type="entry name" value="Lipase"/>
    <property type="match status" value="1"/>
</dbReference>
<dbReference type="GO" id="GO:0016787">
    <property type="term" value="F:hydrolase activity"/>
    <property type="evidence" value="ECO:0007669"/>
    <property type="project" value="UniProtKB-KW"/>
</dbReference>
<keyword evidence="6" id="KW-0325">Glycoprotein</keyword>
<organism evidence="10 11">
    <name type="scientific">Patiria miniata</name>
    <name type="common">Bat star</name>
    <name type="synonym">Asterina miniata</name>
    <dbReference type="NCBI Taxonomy" id="46514"/>
    <lineage>
        <taxon>Eukaryota</taxon>
        <taxon>Metazoa</taxon>
        <taxon>Echinodermata</taxon>
        <taxon>Eleutherozoa</taxon>
        <taxon>Asterozoa</taxon>
        <taxon>Asteroidea</taxon>
        <taxon>Valvatacea</taxon>
        <taxon>Valvatida</taxon>
        <taxon>Asterinidae</taxon>
        <taxon>Patiria</taxon>
    </lineage>
</organism>
<reference evidence="10" key="1">
    <citation type="submission" date="2022-11" db="UniProtKB">
        <authorList>
            <consortium name="EnsemblMetazoa"/>
        </authorList>
    </citation>
    <scope>IDENTIFICATION</scope>
</reference>
<dbReference type="PANTHER" id="PTHR11005">
    <property type="entry name" value="LYSOSOMAL ACID LIPASE-RELATED"/>
    <property type="match status" value="1"/>
</dbReference>
<protein>
    <recommendedName>
        <fullName evidence="9">Partial AB-hydrolase lipase domain-containing protein</fullName>
    </recommendedName>
</protein>
<accession>A0A914AMA2</accession>
<feature type="region of interest" description="Disordered" evidence="7">
    <location>
        <begin position="453"/>
        <end position="487"/>
    </location>
</feature>
<evidence type="ECO:0000256" key="5">
    <source>
        <dbReference type="ARBA" id="ARBA00023098"/>
    </source>
</evidence>
<evidence type="ECO:0000256" key="1">
    <source>
        <dbReference type="ARBA" id="ARBA00010701"/>
    </source>
</evidence>
<keyword evidence="5" id="KW-0443">Lipid metabolism</keyword>
<name>A0A914AMA2_PATMI</name>
<evidence type="ECO:0000313" key="10">
    <source>
        <dbReference type="EnsemblMetazoa" id="XP_038064867.1"/>
    </source>
</evidence>
<evidence type="ECO:0000256" key="3">
    <source>
        <dbReference type="ARBA" id="ARBA00022801"/>
    </source>
</evidence>
<evidence type="ECO:0000256" key="4">
    <source>
        <dbReference type="ARBA" id="ARBA00022963"/>
    </source>
</evidence>
<keyword evidence="4" id="KW-0442">Lipid degradation</keyword>
<evidence type="ECO:0000259" key="9">
    <source>
        <dbReference type="Pfam" id="PF04083"/>
    </source>
</evidence>
<dbReference type="InterPro" id="IPR006693">
    <property type="entry name" value="AB_hydrolase_lipase"/>
</dbReference>
<dbReference type="RefSeq" id="XP_038064867.1">
    <property type="nucleotide sequence ID" value="XM_038208939.1"/>
</dbReference>
<keyword evidence="3" id="KW-0378">Hydrolase</keyword>
<evidence type="ECO:0000313" key="11">
    <source>
        <dbReference type="Proteomes" id="UP000887568"/>
    </source>
</evidence>
<dbReference type="EnsemblMetazoa" id="XM_038208939.1">
    <property type="protein sequence ID" value="XP_038064867.1"/>
    <property type="gene ID" value="LOC119735233"/>
</dbReference>
<sequence>MARFSVLCSVLVFLALFSRGDAWLEWLWSWNSSEAPDPDVMRNASELITSKGYPCERHFVTTADGFILGLQRIPHGRNETGVHSSTAQAINATEPSTNTTKRPVVFLQHGLLCSSTNWLTNLANQSFAYILADAGFDVWLGNVRGNVYSMGNTHLSSDSNEFWDWSWDQMAEYDLPAMVDLALEVSGQDQLYYVGHSQGSLMAFAGLSKNKELEKKIKMFFALGPVATVGHMTSPLRYLSTFLPEIEFLLNILGVRDFLPSSKITEWLAADLCTGADVWCENIVFVLCGFDRSNLNEVFVLLNCWSVCLSRCVTFFVLILSINSLIYSATNSAYRSAIAEAFSFLNLAHHCKSQTEQVSRKAREQKESLAIGPNEAAADAAKEQIELSAIGPKDASQQLVHVQIELSPIGQRNAPQDVAQDQTCPKDAAQELVHVQIEVSPIRPNDAAQNLVQDQIGSKDEAQELEGIDLSAIEPKDAAQEPAQDGS</sequence>
<keyword evidence="11" id="KW-1185">Reference proteome</keyword>
<dbReference type="InterPro" id="IPR029058">
    <property type="entry name" value="AB_hydrolase_fold"/>
</dbReference>
<evidence type="ECO:0000256" key="8">
    <source>
        <dbReference type="SAM" id="SignalP"/>
    </source>
</evidence>